<gene>
    <name evidence="2" type="ORF">MHA02_43170</name>
</gene>
<protein>
    <recommendedName>
        <fullName evidence="4">Acyltransferase 3 domain-containing protein</fullName>
    </recommendedName>
</protein>
<dbReference type="Proteomes" id="UP000321258">
    <property type="component" value="Unassembled WGS sequence"/>
</dbReference>
<evidence type="ECO:0000313" key="2">
    <source>
        <dbReference type="EMBL" id="GEP01930.1"/>
    </source>
</evidence>
<dbReference type="EMBL" id="BJZT01000072">
    <property type="protein sequence ID" value="GEP01930.1"/>
    <property type="molecule type" value="Genomic_DNA"/>
</dbReference>
<keyword evidence="1" id="KW-1133">Transmembrane helix</keyword>
<proteinExistence type="predicted"/>
<sequence length="160" mass="18261">MGVFFYLWKDKIVYNKYLFFASLLLSYFLMMSNHAVFIYPIFLTYITIFIGLSPLPQPKLLKSGDYSYGIYLYGYPISQALVSSLPMIKESLFGLLALAIIFTGIFSVFSWHVIEKRFLHLKKYLSPRSAEISAALHPTALKGTEVREEAIPQTLRGSVP</sequence>
<evidence type="ECO:0008006" key="4">
    <source>
        <dbReference type="Google" id="ProtNLM"/>
    </source>
</evidence>
<accession>A0A512IW27</accession>
<feature type="transmembrane region" description="Helical" evidence="1">
    <location>
        <begin position="12"/>
        <end position="30"/>
    </location>
</feature>
<comment type="caution">
    <text evidence="2">The sequence shown here is derived from an EMBL/GenBank/DDBJ whole genome shotgun (WGS) entry which is preliminary data.</text>
</comment>
<keyword evidence="3" id="KW-1185">Reference proteome</keyword>
<dbReference type="AlphaFoldDB" id="A0A512IW27"/>
<keyword evidence="1" id="KW-0812">Transmembrane</keyword>
<evidence type="ECO:0000313" key="3">
    <source>
        <dbReference type="Proteomes" id="UP000321258"/>
    </source>
</evidence>
<feature type="transmembrane region" description="Helical" evidence="1">
    <location>
        <begin position="94"/>
        <end position="114"/>
    </location>
</feature>
<reference evidence="2 3" key="1">
    <citation type="submission" date="2019-07" db="EMBL/GenBank/DDBJ databases">
        <title>Whole genome shotgun sequence of Methylobacterium haplocladii NBRC 107714.</title>
        <authorList>
            <person name="Hosoyama A."/>
            <person name="Uohara A."/>
            <person name="Ohji S."/>
            <person name="Ichikawa N."/>
        </authorList>
    </citation>
    <scope>NUCLEOTIDE SEQUENCE [LARGE SCALE GENOMIC DNA]</scope>
    <source>
        <strain evidence="2 3">NBRC 107714</strain>
    </source>
</reference>
<organism evidence="2 3">
    <name type="scientific">Methylobacterium haplocladii</name>
    <dbReference type="NCBI Taxonomy" id="1176176"/>
    <lineage>
        <taxon>Bacteria</taxon>
        <taxon>Pseudomonadati</taxon>
        <taxon>Pseudomonadota</taxon>
        <taxon>Alphaproteobacteria</taxon>
        <taxon>Hyphomicrobiales</taxon>
        <taxon>Methylobacteriaceae</taxon>
        <taxon>Methylobacterium</taxon>
    </lineage>
</organism>
<name>A0A512IW27_9HYPH</name>
<keyword evidence="1" id="KW-0472">Membrane</keyword>
<evidence type="ECO:0000256" key="1">
    <source>
        <dbReference type="SAM" id="Phobius"/>
    </source>
</evidence>
<feature type="transmembrane region" description="Helical" evidence="1">
    <location>
        <begin position="36"/>
        <end position="56"/>
    </location>
</feature>
<feature type="transmembrane region" description="Helical" evidence="1">
    <location>
        <begin position="68"/>
        <end position="88"/>
    </location>
</feature>